<dbReference type="AlphaFoldDB" id="X1NG21"/>
<evidence type="ECO:0000313" key="1">
    <source>
        <dbReference type="EMBL" id="GAI25760.1"/>
    </source>
</evidence>
<reference evidence="1" key="1">
    <citation type="journal article" date="2014" name="Front. Microbiol.">
        <title>High frequency of phylogenetically diverse reductive dehalogenase-homologous genes in deep subseafloor sedimentary metagenomes.</title>
        <authorList>
            <person name="Kawai M."/>
            <person name="Futagami T."/>
            <person name="Toyoda A."/>
            <person name="Takaki Y."/>
            <person name="Nishi S."/>
            <person name="Hori S."/>
            <person name="Arai W."/>
            <person name="Tsubouchi T."/>
            <person name="Morono Y."/>
            <person name="Uchiyama I."/>
            <person name="Ito T."/>
            <person name="Fujiyama A."/>
            <person name="Inagaki F."/>
            <person name="Takami H."/>
        </authorList>
    </citation>
    <scope>NUCLEOTIDE SEQUENCE</scope>
    <source>
        <strain evidence="1">Expedition CK06-06</strain>
    </source>
</reference>
<proteinExistence type="predicted"/>
<comment type="caution">
    <text evidence="1">The sequence shown here is derived from an EMBL/GenBank/DDBJ whole genome shotgun (WGS) entry which is preliminary data.</text>
</comment>
<name>X1NG21_9ZZZZ</name>
<sequence>MAQRSIGISSVLKIIWDLFIENCKLKIENLFAGLSKPVSRILSDPDKSGY</sequence>
<protein>
    <submittedName>
        <fullName evidence="1">Uncharacterized protein</fullName>
    </submittedName>
</protein>
<gene>
    <name evidence="1" type="ORF">S06H3_31980</name>
</gene>
<dbReference type="EMBL" id="BARV01018975">
    <property type="protein sequence ID" value="GAI25760.1"/>
    <property type="molecule type" value="Genomic_DNA"/>
</dbReference>
<accession>X1NG21</accession>
<organism evidence="1">
    <name type="scientific">marine sediment metagenome</name>
    <dbReference type="NCBI Taxonomy" id="412755"/>
    <lineage>
        <taxon>unclassified sequences</taxon>
        <taxon>metagenomes</taxon>
        <taxon>ecological metagenomes</taxon>
    </lineage>
</organism>